<protein>
    <recommendedName>
        <fullName evidence="4">High frequency lysogenization protein HflD homolog</fullName>
    </recommendedName>
</protein>
<dbReference type="Gene3D" id="1.10.3890.10">
    <property type="entry name" value="HflD-like"/>
    <property type="match status" value="1"/>
</dbReference>
<reference evidence="6" key="1">
    <citation type="submission" date="2020-01" db="EMBL/GenBank/DDBJ databases">
        <title>Caldichromatium gen. nov., sp. nov., a thermophilic purple sulfur bacterium member of the family Chromatiaceae isolated from Nakabusa hot spring, Japan.</title>
        <authorList>
            <person name="Saini M.K."/>
            <person name="Hanada S."/>
            <person name="Tank M."/>
        </authorList>
    </citation>
    <scope>NUCLEOTIDE SEQUENCE [LARGE SCALE GENOMIC DNA]</scope>
    <source>
        <strain evidence="6">No.7</strain>
    </source>
</reference>
<dbReference type="EMBL" id="CP048029">
    <property type="protein sequence ID" value="QIK38998.1"/>
    <property type="molecule type" value="Genomic_DNA"/>
</dbReference>
<dbReference type="InterPro" id="IPR035932">
    <property type="entry name" value="HflD-like_sf"/>
</dbReference>
<gene>
    <name evidence="4 5" type="primary">hflD</name>
    <name evidence="5" type="ORF">GWK36_14470</name>
</gene>
<dbReference type="GO" id="GO:0005737">
    <property type="term" value="C:cytoplasm"/>
    <property type="evidence" value="ECO:0007669"/>
    <property type="project" value="UniProtKB-SubCell"/>
</dbReference>
<evidence type="ECO:0000256" key="2">
    <source>
        <dbReference type="ARBA" id="ARBA00022490"/>
    </source>
</evidence>
<dbReference type="AlphaFoldDB" id="A0A6G7VGM7"/>
<proteinExistence type="inferred from homology"/>
<evidence type="ECO:0000313" key="6">
    <source>
        <dbReference type="Proteomes" id="UP000502699"/>
    </source>
</evidence>
<sequence length="207" mass="23214">MPHTDYERAIALAGLYQAIQGVIACAREGTADPELMRPCLYSLFQIEAPDVDAVFGEGGAVVPGARLLVAHLTGRFDLELARYVVQVVKLERKLDARQDLQQIIREGILAIDPQGRDLLDPELIGQLARLYTQTLSRLEPRILVHGDPQHLRDPRNQDRIRALLLAAVRAARLWRQLGGARWQFIFKGRAIHKAVLHYLDSTATSKD</sequence>
<accession>A0A6G7VGM7</accession>
<dbReference type="PANTHER" id="PTHR38100">
    <property type="entry name" value="HIGH FREQUENCY LYSOGENIZATION PROTEIN HFLD"/>
    <property type="match status" value="1"/>
</dbReference>
<keyword evidence="3 4" id="KW-0472">Membrane</keyword>
<dbReference type="PANTHER" id="PTHR38100:SF1">
    <property type="entry name" value="HIGH FREQUENCY LYSOGENIZATION PROTEIN HFLD"/>
    <property type="match status" value="1"/>
</dbReference>
<comment type="subcellular location">
    <subcellularLocation>
        <location evidence="4">Cytoplasm</location>
    </subcellularLocation>
    <subcellularLocation>
        <location evidence="4">Cell membrane</location>
        <topology evidence="4">Peripheral membrane protein</topology>
        <orientation evidence="4">Cytoplasmic side</orientation>
    </subcellularLocation>
</comment>
<dbReference type="GO" id="GO:0005886">
    <property type="term" value="C:plasma membrane"/>
    <property type="evidence" value="ECO:0007669"/>
    <property type="project" value="UniProtKB-SubCell"/>
</dbReference>
<dbReference type="KEGG" id="cjap:GWK36_14470"/>
<keyword evidence="2 4" id="KW-0963">Cytoplasm</keyword>
<dbReference type="HAMAP" id="MF_00695">
    <property type="entry name" value="HflD_protein"/>
    <property type="match status" value="1"/>
</dbReference>
<dbReference type="NCBIfam" id="NF001246">
    <property type="entry name" value="PRK00218.1-2"/>
    <property type="match status" value="1"/>
</dbReference>
<evidence type="ECO:0000256" key="1">
    <source>
        <dbReference type="ARBA" id="ARBA00022475"/>
    </source>
</evidence>
<dbReference type="InterPro" id="IPR007451">
    <property type="entry name" value="HflD"/>
</dbReference>
<keyword evidence="1 4" id="KW-1003">Cell membrane</keyword>
<name>A0A6G7VGM7_9GAMM</name>
<dbReference type="Proteomes" id="UP000502699">
    <property type="component" value="Chromosome"/>
</dbReference>
<evidence type="ECO:0000313" key="5">
    <source>
        <dbReference type="EMBL" id="QIK38998.1"/>
    </source>
</evidence>
<evidence type="ECO:0000256" key="4">
    <source>
        <dbReference type="HAMAP-Rule" id="MF_00695"/>
    </source>
</evidence>
<dbReference type="SUPFAM" id="SSF101322">
    <property type="entry name" value="YcfC-like"/>
    <property type="match status" value="1"/>
</dbReference>
<comment type="similarity">
    <text evidence="4">Belongs to the HflD family.</text>
</comment>
<evidence type="ECO:0000256" key="3">
    <source>
        <dbReference type="ARBA" id="ARBA00023136"/>
    </source>
</evidence>
<keyword evidence="6" id="KW-1185">Reference proteome</keyword>
<dbReference type="Pfam" id="PF04356">
    <property type="entry name" value="DUF489"/>
    <property type="match status" value="1"/>
</dbReference>
<dbReference type="RefSeq" id="WP_166272208.1">
    <property type="nucleotide sequence ID" value="NZ_CP048029.1"/>
</dbReference>
<organism evidence="5 6">
    <name type="scientific">Caldichromatium japonicum</name>
    <dbReference type="NCBI Taxonomy" id="2699430"/>
    <lineage>
        <taxon>Bacteria</taxon>
        <taxon>Pseudomonadati</taxon>
        <taxon>Pseudomonadota</taxon>
        <taxon>Gammaproteobacteria</taxon>
        <taxon>Chromatiales</taxon>
        <taxon>Chromatiaceae</taxon>
        <taxon>Caldichromatium</taxon>
    </lineage>
</organism>